<evidence type="ECO:0000256" key="6">
    <source>
        <dbReference type="ARBA" id="ARBA00022989"/>
    </source>
</evidence>
<feature type="region of interest" description="Disordered" evidence="11">
    <location>
        <begin position="467"/>
        <end position="534"/>
    </location>
</feature>
<accession>A0ABR3JZY8</accession>
<feature type="transmembrane region" description="Helical" evidence="12">
    <location>
        <begin position="134"/>
        <end position="157"/>
    </location>
</feature>
<dbReference type="Proteomes" id="UP001556367">
    <property type="component" value="Unassembled WGS sequence"/>
</dbReference>
<name>A0ABR3JZY8_9AGAR</name>
<comment type="caution">
    <text evidence="14">The sequence shown here is derived from an EMBL/GenBank/DDBJ whole genome shotgun (WGS) entry which is preliminary data.</text>
</comment>
<evidence type="ECO:0000256" key="7">
    <source>
        <dbReference type="ARBA" id="ARBA00023053"/>
    </source>
</evidence>
<dbReference type="InterPro" id="IPR006153">
    <property type="entry name" value="Cation/H_exchanger_TM"/>
</dbReference>
<feature type="transmembrane region" description="Helical" evidence="12">
    <location>
        <begin position="410"/>
        <end position="431"/>
    </location>
</feature>
<dbReference type="PANTHER" id="PTHR31382:SF4">
    <property type="entry name" value="NA(+)_H(+) ANTIPORTER"/>
    <property type="match status" value="1"/>
</dbReference>
<feature type="transmembrane region" description="Helical" evidence="12">
    <location>
        <begin position="76"/>
        <end position="94"/>
    </location>
</feature>
<keyword evidence="5 12" id="KW-0812">Transmembrane</keyword>
<evidence type="ECO:0000313" key="14">
    <source>
        <dbReference type="EMBL" id="KAL0961179.1"/>
    </source>
</evidence>
<feature type="transmembrane region" description="Helical" evidence="12">
    <location>
        <begin position="106"/>
        <end position="128"/>
    </location>
</feature>
<protein>
    <recommendedName>
        <fullName evidence="13">Cation/H+ exchanger transmembrane domain-containing protein</fullName>
    </recommendedName>
</protein>
<keyword evidence="3" id="KW-0813">Transport</keyword>
<feature type="transmembrane region" description="Helical" evidence="12">
    <location>
        <begin position="12"/>
        <end position="32"/>
    </location>
</feature>
<proteinExistence type="inferred from homology"/>
<evidence type="ECO:0000256" key="3">
    <source>
        <dbReference type="ARBA" id="ARBA00022448"/>
    </source>
</evidence>
<feature type="region of interest" description="Disordered" evidence="11">
    <location>
        <begin position="613"/>
        <end position="826"/>
    </location>
</feature>
<feature type="compositionally biased region" description="Basic and acidic residues" evidence="11">
    <location>
        <begin position="811"/>
        <end position="826"/>
    </location>
</feature>
<feature type="compositionally biased region" description="Polar residues" evidence="11">
    <location>
        <begin position="760"/>
        <end position="773"/>
    </location>
</feature>
<gene>
    <name evidence="14" type="ORF">HGRIS_006151</name>
</gene>
<keyword evidence="8" id="KW-0406">Ion transport</keyword>
<evidence type="ECO:0000313" key="15">
    <source>
        <dbReference type="Proteomes" id="UP001556367"/>
    </source>
</evidence>
<feature type="transmembrane region" description="Helical" evidence="12">
    <location>
        <begin position="37"/>
        <end position="56"/>
    </location>
</feature>
<feature type="compositionally biased region" description="Polar residues" evidence="11">
    <location>
        <begin position="733"/>
        <end position="750"/>
    </location>
</feature>
<reference evidence="15" key="1">
    <citation type="submission" date="2024-06" db="EMBL/GenBank/DDBJ databases">
        <title>Multi-omics analyses provide insights into the biosynthesis of the anticancer antibiotic pleurotin in Hohenbuehelia grisea.</title>
        <authorList>
            <person name="Weaver J.A."/>
            <person name="Alberti F."/>
        </authorList>
    </citation>
    <scope>NUCLEOTIDE SEQUENCE [LARGE SCALE GENOMIC DNA]</scope>
    <source>
        <strain evidence="15">T-177</strain>
    </source>
</reference>
<keyword evidence="15" id="KW-1185">Reference proteome</keyword>
<comment type="similarity">
    <text evidence="2">Belongs to the fungal Na(+)/H(+) exchanger family.</text>
</comment>
<evidence type="ECO:0000256" key="11">
    <source>
        <dbReference type="SAM" id="MobiDB-lite"/>
    </source>
</evidence>
<evidence type="ECO:0000256" key="1">
    <source>
        <dbReference type="ARBA" id="ARBA00004141"/>
    </source>
</evidence>
<feature type="compositionally biased region" description="Polar residues" evidence="11">
    <location>
        <begin position="785"/>
        <end position="795"/>
    </location>
</feature>
<organism evidence="14 15">
    <name type="scientific">Hohenbuehelia grisea</name>
    <dbReference type="NCBI Taxonomy" id="104357"/>
    <lineage>
        <taxon>Eukaryota</taxon>
        <taxon>Fungi</taxon>
        <taxon>Dikarya</taxon>
        <taxon>Basidiomycota</taxon>
        <taxon>Agaricomycotina</taxon>
        <taxon>Agaricomycetes</taxon>
        <taxon>Agaricomycetidae</taxon>
        <taxon>Agaricales</taxon>
        <taxon>Pleurotineae</taxon>
        <taxon>Pleurotaceae</taxon>
        <taxon>Hohenbuehelia</taxon>
    </lineage>
</organism>
<evidence type="ECO:0000256" key="12">
    <source>
        <dbReference type="SAM" id="Phobius"/>
    </source>
</evidence>
<keyword evidence="10" id="KW-0739">Sodium transport</keyword>
<feature type="compositionally biased region" description="Basic residues" evidence="11">
    <location>
        <begin position="667"/>
        <end position="676"/>
    </location>
</feature>
<dbReference type="InterPro" id="IPR004712">
    <property type="entry name" value="Na+/H+_antiporter_fungi"/>
</dbReference>
<evidence type="ECO:0000259" key="13">
    <source>
        <dbReference type="Pfam" id="PF00999"/>
    </source>
</evidence>
<comment type="subcellular location">
    <subcellularLocation>
        <location evidence="1">Membrane</location>
        <topology evidence="1">Multi-pass membrane protein</topology>
    </subcellularLocation>
</comment>
<keyword evidence="6 12" id="KW-1133">Transmembrane helix</keyword>
<feature type="transmembrane region" description="Helical" evidence="12">
    <location>
        <begin position="208"/>
        <end position="235"/>
    </location>
</feature>
<keyword evidence="4" id="KW-0050">Antiport</keyword>
<evidence type="ECO:0000256" key="8">
    <source>
        <dbReference type="ARBA" id="ARBA00023065"/>
    </source>
</evidence>
<dbReference type="Pfam" id="PF00999">
    <property type="entry name" value="Na_H_Exchanger"/>
    <property type="match status" value="1"/>
</dbReference>
<feature type="compositionally biased region" description="Basic and acidic residues" evidence="11">
    <location>
        <begin position="467"/>
        <end position="492"/>
    </location>
</feature>
<dbReference type="PANTHER" id="PTHR31382">
    <property type="entry name" value="NA(+)/H(+) ANTIPORTER"/>
    <property type="match status" value="1"/>
</dbReference>
<feature type="compositionally biased region" description="Low complexity" evidence="11">
    <location>
        <begin position="624"/>
        <end position="634"/>
    </location>
</feature>
<evidence type="ECO:0000256" key="5">
    <source>
        <dbReference type="ARBA" id="ARBA00022692"/>
    </source>
</evidence>
<feature type="transmembrane region" description="Helical" evidence="12">
    <location>
        <begin position="331"/>
        <end position="354"/>
    </location>
</feature>
<feature type="transmembrane region" description="Helical" evidence="12">
    <location>
        <begin position="300"/>
        <end position="319"/>
    </location>
</feature>
<feature type="transmembrane region" description="Helical" evidence="12">
    <location>
        <begin position="366"/>
        <end position="390"/>
    </location>
</feature>
<feature type="domain" description="Cation/H+ exchanger transmembrane" evidence="13">
    <location>
        <begin position="29"/>
        <end position="428"/>
    </location>
</feature>
<keyword evidence="7" id="KW-0915">Sodium</keyword>
<evidence type="ECO:0000256" key="4">
    <source>
        <dbReference type="ARBA" id="ARBA00022449"/>
    </source>
</evidence>
<sequence>MVFHPFEVTIPHIAYACLGGFVVVFGMFSLLLREKLYIGEACWAFLFGVIIGPYGANIFDPRGWGSDPEVTNMITLEFTRVVLAIGVFAIGVELPKAYMARHWKSIAFLLVPVMTWGWFVSAGLIYALVPGLNFLSSLAVAACLTPTDPILAAAVVGGKYADKHVPAHLRHLLAAESGCNDGAAFPFLYLALYLIIDSPHTENAIRDWFLLLWLYQVVLGVVIGGLLGFAFRYLMRFCERRNLIDRHSYVAQYISLALLTIGICTLLGSDDLLAAFACGTAFAWDGFFNKQTEESSFSSVIDLLFNIAAFIFLGAWMPFSSFQDAELTLTVWRLIVIAILVLVLRRLPVMIALYKWIPDVKTFREAIFSGHFGPIGVGAVFISTLAAEILHKSHSENPQTEMLEKSIQPITAFMVLCSITIHGLSIPSFSLGRRVHSVSRTWSRHAPPDWTIQAHHVERGADIVINRDHESDLERGELPPDDKLSEGGRRTGTESASISTGLPEKPIEESSSTETKREEEREAADDVAREETPPDGTEIIAEWEEGPHRVIERRAGPGEEVEVEVIRNANLPADGAKSSFFRGHEASVHRHLEPYINRLRHAPHDLERDAEHLAQAIEQETHHAAQVAQQAVESEIVHPQGNSDDEEGWASDQSNGAPSGAQLTADRKRRGSKSSGKRASAPKIRGRRRASMRKGVAALMSLTSASPSSQHQEESSPVGRGRLSASHAGPSSRPGTARTNSRPGTGNSSLRHMRIDSIIAQHSPTSREASPSRSVRFVDHEPRSGASTPRLTPNNGEDPLDQSPQADADDESARHKVTFDLPETKH</sequence>
<feature type="compositionally biased region" description="Basic and acidic residues" evidence="11">
    <location>
        <begin position="514"/>
        <end position="532"/>
    </location>
</feature>
<evidence type="ECO:0000256" key="10">
    <source>
        <dbReference type="ARBA" id="ARBA00023201"/>
    </source>
</evidence>
<dbReference type="EMBL" id="JASNQZ010000001">
    <property type="protein sequence ID" value="KAL0961179.1"/>
    <property type="molecule type" value="Genomic_DNA"/>
</dbReference>
<feature type="transmembrane region" description="Helical" evidence="12">
    <location>
        <begin position="178"/>
        <end position="196"/>
    </location>
</feature>
<evidence type="ECO:0000256" key="2">
    <source>
        <dbReference type="ARBA" id="ARBA00005248"/>
    </source>
</evidence>
<evidence type="ECO:0000256" key="9">
    <source>
        <dbReference type="ARBA" id="ARBA00023136"/>
    </source>
</evidence>
<keyword evidence="9 12" id="KW-0472">Membrane</keyword>